<proteinExistence type="inferred from homology"/>
<dbReference type="EMBL" id="NEVH01013278">
    <property type="protein sequence ID" value="PNF28956.1"/>
    <property type="molecule type" value="Genomic_DNA"/>
</dbReference>
<dbReference type="PRINTS" id="PR01049">
    <property type="entry name" value="PHOSPHBKNASE"/>
</dbReference>
<evidence type="ECO:0000256" key="5">
    <source>
        <dbReference type="ARBA" id="ARBA00022679"/>
    </source>
</evidence>
<keyword evidence="3 13" id="KW-0723">Serine/threonine-protein kinase</keyword>
<evidence type="ECO:0000256" key="3">
    <source>
        <dbReference type="ARBA" id="ARBA00022527"/>
    </source>
</evidence>
<dbReference type="PANTHER" id="PTHR24347">
    <property type="entry name" value="SERINE/THREONINE-PROTEIN KINASE"/>
    <property type="match status" value="1"/>
</dbReference>
<dbReference type="Gene3D" id="1.10.510.10">
    <property type="entry name" value="Transferase(Phosphotransferase) domain 1"/>
    <property type="match status" value="1"/>
</dbReference>
<keyword evidence="5" id="KW-0808">Transferase</keyword>
<dbReference type="EMBL" id="NEVH01013278">
    <property type="protein sequence ID" value="PNF28950.1"/>
    <property type="molecule type" value="Genomic_DNA"/>
</dbReference>
<comment type="subunit">
    <text evidence="11">Hexadecamer of 4 heterotetramers, each composed of alpha, beta, gamma, and delta subunits. Alpha (PHKA1 or PHKA2) and beta (PHKB) are regulatory subunits, gamma (PHKG1 or PHKG2) is the catalytic subunit, and delta is calmodulin.</text>
</comment>
<protein>
    <recommendedName>
        <fullName evidence="2">phosphorylase kinase</fullName>
        <ecNumber evidence="2">2.7.11.19</ecNumber>
    </recommendedName>
</protein>
<dbReference type="InterPro" id="IPR008271">
    <property type="entry name" value="Ser/Thr_kinase_AS"/>
</dbReference>
<keyword evidence="8 12" id="KW-0067">ATP-binding</keyword>
<dbReference type="GO" id="GO:0005524">
    <property type="term" value="F:ATP binding"/>
    <property type="evidence" value="ECO:0007669"/>
    <property type="project" value="UniProtKB-UniRule"/>
</dbReference>
<dbReference type="GO" id="GO:0005516">
    <property type="term" value="F:calmodulin binding"/>
    <property type="evidence" value="ECO:0007669"/>
    <property type="project" value="UniProtKB-KW"/>
</dbReference>
<comment type="caution">
    <text evidence="15">The sequence shown here is derived from an EMBL/GenBank/DDBJ whole genome shotgun (WGS) entry which is preliminary data.</text>
</comment>
<evidence type="ECO:0000256" key="4">
    <source>
        <dbReference type="ARBA" id="ARBA00022600"/>
    </source>
</evidence>
<dbReference type="FunFam" id="3.30.200.20:FF:000138">
    <property type="entry name" value="Phosphorylase b kinase gamma catalytic chain, liver/testis"/>
    <property type="match status" value="1"/>
</dbReference>
<feature type="binding site" evidence="12">
    <location>
        <position position="52"/>
    </location>
    <ligand>
        <name>ATP</name>
        <dbReference type="ChEBI" id="CHEBI:30616"/>
    </ligand>
</feature>
<dbReference type="InterPro" id="IPR000719">
    <property type="entry name" value="Prot_kinase_dom"/>
</dbReference>
<sequence length="419" mass="48213">MAKDEMDDLLPDKDAAKGFYAKYEPKEILGRGISSTVRRCIEKETGIEYAAKIIDLSNDSNDAGVGGKTMLEATIEEVHILRMVAGHPYIIELHDVFESSTFIFLVFELCKNGELFDYLTSVVALSEKKTRYIMRQLFEALQHVHGHNIVHRDLKPENILLDDNLNIKLTDFGFARAIKPGEKLYDLCGTPGYLAPEVLKSSMFEDAEGYSKEVDIWACGVIMFTLLVGCPPFWHRKQMVMLRNIMEGKYSFTSPEWADITEPTKDLIRKLLVVDPMKRITIKEALEHPFFQMMLWDQDIAPLKRSLSGSSRRLSRISQMALEMKSRTFNARKMFQYAILCVRAMVRIRRLRFTPEPLSMDVARVDPYRIKVLRKVIDGCAFRVYGHWVKKGEGQNRAALFENTPKIELKHIYVSNLSR</sequence>
<evidence type="ECO:0000256" key="7">
    <source>
        <dbReference type="ARBA" id="ARBA00022777"/>
    </source>
</evidence>
<dbReference type="Proteomes" id="UP000235965">
    <property type="component" value="Unassembled WGS sequence"/>
</dbReference>
<evidence type="ECO:0000256" key="9">
    <source>
        <dbReference type="ARBA" id="ARBA00022860"/>
    </source>
</evidence>
<dbReference type="OrthoDB" id="419455at2759"/>
<dbReference type="PROSITE" id="PS00108">
    <property type="entry name" value="PROTEIN_KINASE_ST"/>
    <property type="match status" value="1"/>
</dbReference>
<evidence type="ECO:0000256" key="1">
    <source>
        <dbReference type="ARBA" id="ARBA00001674"/>
    </source>
</evidence>
<dbReference type="SMART" id="SM00220">
    <property type="entry name" value="S_TKc"/>
    <property type="match status" value="1"/>
</dbReference>
<feature type="domain" description="Protein kinase" evidence="14">
    <location>
        <begin position="23"/>
        <end position="291"/>
    </location>
</feature>
<dbReference type="InterPro" id="IPR011009">
    <property type="entry name" value="Kinase-like_dom_sf"/>
</dbReference>
<evidence type="ECO:0000256" key="13">
    <source>
        <dbReference type="RuleBase" id="RU000304"/>
    </source>
</evidence>
<dbReference type="InParanoid" id="A0A2J7QK37"/>
<organism evidence="15 16">
    <name type="scientific">Cryptotermes secundus</name>
    <dbReference type="NCBI Taxonomy" id="105785"/>
    <lineage>
        <taxon>Eukaryota</taxon>
        <taxon>Metazoa</taxon>
        <taxon>Ecdysozoa</taxon>
        <taxon>Arthropoda</taxon>
        <taxon>Hexapoda</taxon>
        <taxon>Insecta</taxon>
        <taxon>Pterygota</taxon>
        <taxon>Neoptera</taxon>
        <taxon>Polyneoptera</taxon>
        <taxon>Dictyoptera</taxon>
        <taxon>Blattodea</taxon>
        <taxon>Blattoidea</taxon>
        <taxon>Termitoidae</taxon>
        <taxon>Kalotermitidae</taxon>
        <taxon>Cryptotermitinae</taxon>
        <taxon>Cryptotermes</taxon>
    </lineage>
</organism>
<dbReference type="STRING" id="105785.A0A2J7QK37"/>
<dbReference type="PROSITE" id="PS00107">
    <property type="entry name" value="PROTEIN_KINASE_ATP"/>
    <property type="match status" value="1"/>
</dbReference>
<dbReference type="PROSITE" id="PS50011">
    <property type="entry name" value="PROTEIN_KINASE_DOM"/>
    <property type="match status" value="1"/>
</dbReference>
<dbReference type="InterPro" id="IPR002291">
    <property type="entry name" value="Phosph_kin_gamma"/>
</dbReference>
<keyword evidence="6 12" id="KW-0547">Nucleotide-binding</keyword>
<dbReference type="FunCoup" id="A0A2J7QK37">
    <property type="interactions" value="1344"/>
</dbReference>
<dbReference type="GO" id="GO:0005964">
    <property type="term" value="C:phosphorylase kinase complex"/>
    <property type="evidence" value="ECO:0007669"/>
    <property type="project" value="InterPro"/>
</dbReference>
<evidence type="ECO:0000256" key="2">
    <source>
        <dbReference type="ARBA" id="ARBA00012432"/>
    </source>
</evidence>
<dbReference type="SUPFAM" id="SSF56112">
    <property type="entry name" value="Protein kinase-like (PK-like)"/>
    <property type="match status" value="1"/>
</dbReference>
<comment type="similarity">
    <text evidence="13">Belongs to the protein kinase superfamily.</text>
</comment>
<name>A0A2J7QK37_9NEOP</name>
<dbReference type="AlphaFoldDB" id="A0A2J7QK37"/>
<gene>
    <name evidence="15" type="primary">PHKG1_6</name>
    <name evidence="15" type="ORF">B7P43_G15260</name>
</gene>
<dbReference type="GO" id="GO:0005977">
    <property type="term" value="P:glycogen metabolic process"/>
    <property type="evidence" value="ECO:0007669"/>
    <property type="project" value="UniProtKB-KW"/>
</dbReference>
<dbReference type="FunFam" id="1.10.510.10:FF:000149">
    <property type="entry name" value="phosphorylase b kinase gamma catalytic chain, liver/testis isoform"/>
    <property type="match status" value="1"/>
</dbReference>
<keyword evidence="10" id="KW-0119">Carbohydrate metabolism</keyword>
<dbReference type="CDD" id="cd14093">
    <property type="entry name" value="STKc_PhKG"/>
    <property type="match status" value="1"/>
</dbReference>
<dbReference type="EC" id="2.7.11.19" evidence="2"/>
<evidence type="ECO:0000256" key="10">
    <source>
        <dbReference type="ARBA" id="ARBA00023277"/>
    </source>
</evidence>
<comment type="catalytic activity">
    <reaction evidence="1">
        <text>2 ATP + phosphorylase b = 2 ADP + phosphorylase a.</text>
        <dbReference type="EC" id="2.7.11.19"/>
    </reaction>
</comment>
<evidence type="ECO:0000313" key="15">
    <source>
        <dbReference type="EMBL" id="PNF28950.1"/>
    </source>
</evidence>
<dbReference type="EMBL" id="NEVH01013278">
    <property type="protein sequence ID" value="PNF28957.1"/>
    <property type="molecule type" value="Genomic_DNA"/>
</dbReference>
<evidence type="ECO:0000259" key="14">
    <source>
        <dbReference type="PROSITE" id="PS50011"/>
    </source>
</evidence>
<keyword evidence="16" id="KW-1185">Reference proteome</keyword>
<reference evidence="15 16" key="1">
    <citation type="submission" date="2017-12" db="EMBL/GenBank/DDBJ databases">
        <title>Hemimetabolous genomes reveal molecular basis of termite eusociality.</title>
        <authorList>
            <person name="Harrison M.C."/>
            <person name="Jongepier E."/>
            <person name="Robertson H.M."/>
            <person name="Arning N."/>
            <person name="Bitard-Feildel T."/>
            <person name="Chao H."/>
            <person name="Childers C.P."/>
            <person name="Dinh H."/>
            <person name="Doddapaneni H."/>
            <person name="Dugan S."/>
            <person name="Gowin J."/>
            <person name="Greiner C."/>
            <person name="Han Y."/>
            <person name="Hu H."/>
            <person name="Hughes D.S.T."/>
            <person name="Huylmans A.-K."/>
            <person name="Kemena C."/>
            <person name="Kremer L.P.M."/>
            <person name="Lee S.L."/>
            <person name="Lopez-Ezquerra A."/>
            <person name="Mallet L."/>
            <person name="Monroy-Kuhn J.M."/>
            <person name="Moser A."/>
            <person name="Murali S.C."/>
            <person name="Muzny D.M."/>
            <person name="Otani S."/>
            <person name="Piulachs M.-D."/>
            <person name="Poelchau M."/>
            <person name="Qu J."/>
            <person name="Schaub F."/>
            <person name="Wada-Katsumata A."/>
            <person name="Worley K.C."/>
            <person name="Xie Q."/>
            <person name="Ylla G."/>
            <person name="Poulsen M."/>
            <person name="Gibbs R.A."/>
            <person name="Schal C."/>
            <person name="Richards S."/>
            <person name="Belles X."/>
            <person name="Korb J."/>
            <person name="Bornberg-Bauer E."/>
        </authorList>
    </citation>
    <scope>NUCLEOTIDE SEQUENCE [LARGE SCALE GENOMIC DNA]</scope>
    <source>
        <tissue evidence="15">Whole body</tissue>
    </source>
</reference>
<keyword evidence="4" id="KW-0321">Glycogen metabolism</keyword>
<dbReference type="Gene3D" id="3.30.200.20">
    <property type="entry name" value="Phosphorylase Kinase, domain 1"/>
    <property type="match status" value="1"/>
</dbReference>
<keyword evidence="9" id="KW-0112">Calmodulin-binding</keyword>
<evidence type="ECO:0000256" key="6">
    <source>
        <dbReference type="ARBA" id="ARBA00022741"/>
    </source>
</evidence>
<evidence type="ECO:0000256" key="11">
    <source>
        <dbReference type="ARBA" id="ARBA00025890"/>
    </source>
</evidence>
<evidence type="ECO:0000256" key="8">
    <source>
        <dbReference type="ARBA" id="ARBA00022840"/>
    </source>
</evidence>
<accession>A0A2J7QK37</accession>
<dbReference type="Pfam" id="PF00069">
    <property type="entry name" value="Pkinase"/>
    <property type="match status" value="1"/>
</dbReference>
<keyword evidence="7 15" id="KW-0418">Kinase</keyword>
<evidence type="ECO:0000313" key="16">
    <source>
        <dbReference type="Proteomes" id="UP000235965"/>
    </source>
</evidence>
<evidence type="ECO:0000256" key="12">
    <source>
        <dbReference type="PROSITE-ProRule" id="PRU10141"/>
    </source>
</evidence>
<dbReference type="InterPro" id="IPR017441">
    <property type="entry name" value="Protein_kinase_ATP_BS"/>
</dbReference>
<dbReference type="GO" id="GO:0004689">
    <property type="term" value="F:phosphorylase kinase activity"/>
    <property type="evidence" value="ECO:0007669"/>
    <property type="project" value="UniProtKB-EC"/>
</dbReference>